<dbReference type="PANTHER" id="PTHR43096">
    <property type="entry name" value="DNAJ HOMOLOG 1, MITOCHONDRIAL-RELATED"/>
    <property type="match status" value="1"/>
</dbReference>
<feature type="binding site" evidence="11">
    <location>
        <position position="207"/>
    </location>
    <ligand>
        <name>Zn(2+)</name>
        <dbReference type="ChEBI" id="CHEBI:29105"/>
        <label>2</label>
    </ligand>
</feature>
<protein>
    <recommendedName>
        <fullName evidence="10 11">Chaperone protein DnaJ</fullName>
    </recommendedName>
</protein>
<dbReference type="GO" id="GO:0006260">
    <property type="term" value="P:DNA replication"/>
    <property type="evidence" value="ECO:0007669"/>
    <property type="project" value="UniProtKB-KW"/>
</dbReference>
<reference evidence="15" key="1">
    <citation type="submission" date="2020-10" db="EMBL/GenBank/DDBJ databases">
        <authorList>
            <person name="Gilroy R."/>
        </authorList>
    </citation>
    <scope>NUCLEOTIDE SEQUENCE</scope>
    <source>
        <strain evidence="15">ChiHecec2B26-709</strain>
    </source>
</reference>
<evidence type="ECO:0000256" key="10">
    <source>
        <dbReference type="ARBA" id="ARBA00067609"/>
    </source>
</evidence>
<dbReference type="NCBIfam" id="NF008035">
    <property type="entry name" value="PRK10767.1"/>
    <property type="match status" value="1"/>
</dbReference>
<dbReference type="GO" id="GO:0042026">
    <property type="term" value="P:protein refolding"/>
    <property type="evidence" value="ECO:0007669"/>
    <property type="project" value="TreeGrafter"/>
</dbReference>
<evidence type="ECO:0000256" key="6">
    <source>
        <dbReference type="ARBA" id="ARBA00022833"/>
    </source>
</evidence>
<feature type="binding site" evidence="11">
    <location>
        <position position="204"/>
    </location>
    <ligand>
        <name>Zn(2+)</name>
        <dbReference type="ChEBI" id="CHEBI:29105"/>
        <label>2</label>
    </ligand>
</feature>
<dbReference type="SUPFAM" id="SSF49493">
    <property type="entry name" value="HSP40/DnaJ peptide-binding domain"/>
    <property type="match status" value="2"/>
</dbReference>
<evidence type="ECO:0000256" key="9">
    <source>
        <dbReference type="ARBA" id="ARBA00061004"/>
    </source>
</evidence>
<feature type="repeat" description="CXXCXGXG motif" evidence="11">
    <location>
        <begin position="161"/>
        <end position="168"/>
    </location>
</feature>
<evidence type="ECO:0000313" key="15">
    <source>
        <dbReference type="EMBL" id="HIT46614.1"/>
    </source>
</evidence>
<evidence type="ECO:0000256" key="7">
    <source>
        <dbReference type="ARBA" id="ARBA00023016"/>
    </source>
</evidence>
<dbReference type="GO" id="GO:0005524">
    <property type="term" value="F:ATP binding"/>
    <property type="evidence" value="ECO:0007669"/>
    <property type="project" value="InterPro"/>
</dbReference>
<keyword evidence="7 11" id="KW-0346">Stress response</keyword>
<dbReference type="AlphaFoldDB" id="A0A9D1KHU9"/>
<dbReference type="SMART" id="SM00271">
    <property type="entry name" value="DnaJ"/>
    <property type="match status" value="1"/>
</dbReference>
<dbReference type="InterPro" id="IPR018253">
    <property type="entry name" value="DnaJ_domain_CS"/>
</dbReference>
<feature type="repeat" description="CXXCXGXG motif" evidence="11">
    <location>
        <begin position="218"/>
        <end position="225"/>
    </location>
</feature>
<feature type="binding site" evidence="11">
    <location>
        <position position="161"/>
    </location>
    <ligand>
        <name>Zn(2+)</name>
        <dbReference type="ChEBI" id="CHEBI:29105"/>
        <label>1</label>
    </ligand>
</feature>
<evidence type="ECO:0000256" key="4">
    <source>
        <dbReference type="ARBA" id="ARBA00022737"/>
    </source>
</evidence>
<keyword evidence="2 11" id="KW-0235">DNA replication</keyword>
<evidence type="ECO:0000256" key="2">
    <source>
        <dbReference type="ARBA" id="ARBA00022705"/>
    </source>
</evidence>
<dbReference type="NCBIfam" id="TIGR02349">
    <property type="entry name" value="DnaJ_bact"/>
    <property type="match status" value="1"/>
</dbReference>
<dbReference type="GO" id="GO:0031072">
    <property type="term" value="F:heat shock protein binding"/>
    <property type="evidence" value="ECO:0007669"/>
    <property type="project" value="InterPro"/>
</dbReference>
<dbReference type="InterPro" id="IPR002939">
    <property type="entry name" value="DnaJ_C"/>
</dbReference>
<organism evidence="15 16">
    <name type="scientific">Candidatus Cryptobacteroides merdipullorum</name>
    <dbReference type="NCBI Taxonomy" id="2840771"/>
    <lineage>
        <taxon>Bacteria</taxon>
        <taxon>Pseudomonadati</taxon>
        <taxon>Bacteroidota</taxon>
        <taxon>Bacteroidia</taxon>
        <taxon>Bacteroidales</taxon>
        <taxon>Candidatus Cryptobacteroides</taxon>
    </lineage>
</organism>
<dbReference type="GO" id="GO:0008270">
    <property type="term" value="F:zinc ion binding"/>
    <property type="evidence" value="ECO:0007669"/>
    <property type="project" value="UniProtKB-UniRule"/>
</dbReference>
<dbReference type="InterPro" id="IPR001623">
    <property type="entry name" value="DnaJ_domain"/>
</dbReference>
<dbReference type="PRINTS" id="PR00625">
    <property type="entry name" value="JDOMAIN"/>
</dbReference>
<comment type="cofactor">
    <cofactor evidence="11">
        <name>Zn(2+)</name>
        <dbReference type="ChEBI" id="CHEBI:29105"/>
    </cofactor>
    <text evidence="11">Binds 2 Zn(2+) ions per monomer.</text>
</comment>
<dbReference type="PANTHER" id="PTHR43096:SF48">
    <property type="entry name" value="CHAPERONE PROTEIN DNAJ"/>
    <property type="match status" value="1"/>
</dbReference>
<name>A0A9D1KHU9_9BACT</name>
<evidence type="ECO:0000256" key="3">
    <source>
        <dbReference type="ARBA" id="ARBA00022723"/>
    </source>
</evidence>
<dbReference type="FunFam" id="2.60.260.20:FF:000005">
    <property type="entry name" value="Chaperone protein dnaJ 1, mitochondrial"/>
    <property type="match status" value="1"/>
</dbReference>
<keyword evidence="8 11" id="KW-0143">Chaperone</keyword>
<feature type="domain" description="CR-type" evidence="14">
    <location>
        <begin position="148"/>
        <end position="230"/>
    </location>
</feature>
<evidence type="ECO:0000313" key="16">
    <source>
        <dbReference type="Proteomes" id="UP000886881"/>
    </source>
</evidence>
<dbReference type="HAMAP" id="MF_01152">
    <property type="entry name" value="DnaJ"/>
    <property type="match status" value="1"/>
</dbReference>
<comment type="function">
    <text evidence="11">Participates actively in the response to hyperosmotic and heat shock by preventing the aggregation of stress-denatured proteins and by disaggregating proteins, also in an autonomous, DnaK-independent fashion. Unfolded proteins bind initially to DnaJ; upon interaction with the DnaJ-bound protein, DnaK hydrolyzes its bound ATP, resulting in the formation of a stable complex. GrpE releases ADP from DnaK; ATP binding to DnaK triggers the release of the substrate protein, thus completing the reaction cycle. Several rounds of ATP-dependent interactions between DnaJ, DnaK and GrpE are required for fully efficient folding. Also involved, together with DnaK and GrpE, in the DNA replication of plasmids through activation of initiation proteins.</text>
</comment>
<dbReference type="SUPFAM" id="SSF57938">
    <property type="entry name" value="DnaJ/Hsp40 cysteine-rich domain"/>
    <property type="match status" value="1"/>
</dbReference>
<feature type="binding site" evidence="11">
    <location>
        <position position="178"/>
    </location>
    <ligand>
        <name>Zn(2+)</name>
        <dbReference type="ChEBI" id="CHEBI:29105"/>
        <label>2</label>
    </ligand>
</feature>
<dbReference type="CDD" id="cd10719">
    <property type="entry name" value="DnaJ_zf"/>
    <property type="match status" value="1"/>
</dbReference>
<feature type="domain" description="J" evidence="13">
    <location>
        <begin position="6"/>
        <end position="76"/>
    </location>
</feature>
<feature type="zinc finger region" description="CR-type" evidence="12">
    <location>
        <begin position="148"/>
        <end position="230"/>
    </location>
</feature>
<comment type="similarity">
    <text evidence="9 11">Belongs to the DnaJ family.</text>
</comment>
<dbReference type="InterPro" id="IPR036410">
    <property type="entry name" value="HSP_DnaJ_Cys-rich_dom_sf"/>
</dbReference>
<dbReference type="EMBL" id="DVLC01000041">
    <property type="protein sequence ID" value="HIT46614.1"/>
    <property type="molecule type" value="Genomic_DNA"/>
</dbReference>
<dbReference type="Gene3D" id="2.10.230.10">
    <property type="entry name" value="Heat shock protein DnaJ, cysteine-rich domain"/>
    <property type="match status" value="1"/>
</dbReference>
<feature type="binding site" evidence="11">
    <location>
        <position position="221"/>
    </location>
    <ligand>
        <name>Zn(2+)</name>
        <dbReference type="ChEBI" id="CHEBI:29105"/>
        <label>1</label>
    </ligand>
</feature>
<reference evidence="15" key="2">
    <citation type="journal article" date="2021" name="PeerJ">
        <title>Extensive microbial diversity within the chicken gut microbiome revealed by metagenomics and culture.</title>
        <authorList>
            <person name="Gilroy R."/>
            <person name="Ravi A."/>
            <person name="Getino M."/>
            <person name="Pursley I."/>
            <person name="Horton D.L."/>
            <person name="Alikhan N.F."/>
            <person name="Baker D."/>
            <person name="Gharbi K."/>
            <person name="Hall N."/>
            <person name="Watson M."/>
            <person name="Adriaenssens E.M."/>
            <person name="Foster-Nyarko E."/>
            <person name="Jarju S."/>
            <person name="Secka A."/>
            <person name="Antonio M."/>
            <person name="Oren A."/>
            <person name="Chaudhuri R.R."/>
            <person name="La Ragione R."/>
            <person name="Hildebrand F."/>
            <person name="Pallen M.J."/>
        </authorList>
    </citation>
    <scope>NUCLEOTIDE SEQUENCE</scope>
    <source>
        <strain evidence="15">ChiHecec2B26-709</strain>
    </source>
</reference>
<dbReference type="InterPro" id="IPR012724">
    <property type="entry name" value="DnaJ"/>
</dbReference>
<keyword evidence="4 11" id="KW-0677">Repeat</keyword>
<dbReference type="InterPro" id="IPR008971">
    <property type="entry name" value="HSP40/DnaJ_pept-bd"/>
</dbReference>
<dbReference type="Pfam" id="PF00684">
    <property type="entry name" value="DnaJ_CXXCXGXG"/>
    <property type="match status" value="1"/>
</dbReference>
<evidence type="ECO:0000256" key="11">
    <source>
        <dbReference type="HAMAP-Rule" id="MF_01152"/>
    </source>
</evidence>
<comment type="domain">
    <text evidence="11">The J domain is necessary and sufficient to stimulate DnaK ATPase activity. Zinc center 1 plays an important role in the autonomous, DnaK-independent chaperone activity of DnaJ. Zinc center 2 is essential for interaction with DnaK and for DnaJ activity.</text>
</comment>
<dbReference type="PROSITE" id="PS51188">
    <property type="entry name" value="ZF_CR"/>
    <property type="match status" value="1"/>
</dbReference>
<dbReference type="Gene3D" id="2.60.260.20">
    <property type="entry name" value="Urease metallochaperone UreE, N-terminal domain"/>
    <property type="match status" value="2"/>
</dbReference>
<sequence>MAEKRDYYEVLGIQKGASADEIKGAYRKAALKWHPDRWVNGTDAEKKTAEEKFKEASEAYSVLSDPDKKARYDQYGFAGVSGDPGMDWSGGFGDLNDILNNIFGGFGGGFNFNDLFGGGKSRSQGPRAVRGADKYVNVDLTLEEIAGGCQKEITVERLRPCHVCGGRGTQNASDIRTCPTCGGAGRVQHVTGGGFFRQVSYSTCPNCKGSGKVVNNPCSSCRGTGVERVRETMKVNIPAGVENGMQIPLRGEGDAGVNGGPNGDLFVVVRELPHNNLRRDGENLFYTRVIRVTDAILGTEISVPCLDGPQKLKLPAGTQPGTVERLRGKGLPSVRGYGKGDLYVKILVWIPHKLKREEKNALEDMRDSDSFRPNPTRDDREIIENEMKFF</sequence>
<dbReference type="InterPro" id="IPR001305">
    <property type="entry name" value="HSP_DnaJ_Cys-rich_dom"/>
</dbReference>
<evidence type="ECO:0000259" key="14">
    <source>
        <dbReference type="PROSITE" id="PS51188"/>
    </source>
</evidence>
<proteinExistence type="inferred from homology"/>
<dbReference type="SUPFAM" id="SSF46565">
    <property type="entry name" value="Chaperone J-domain"/>
    <property type="match status" value="1"/>
</dbReference>
<dbReference type="Pfam" id="PF01556">
    <property type="entry name" value="DnaJ_C"/>
    <property type="match status" value="1"/>
</dbReference>
<comment type="subcellular location">
    <subcellularLocation>
        <location evidence="11">Cytoplasm</location>
    </subcellularLocation>
</comment>
<dbReference type="Pfam" id="PF00226">
    <property type="entry name" value="DnaJ"/>
    <property type="match status" value="1"/>
</dbReference>
<feature type="binding site" evidence="11">
    <location>
        <position position="181"/>
    </location>
    <ligand>
        <name>Zn(2+)</name>
        <dbReference type="ChEBI" id="CHEBI:29105"/>
        <label>2</label>
    </ligand>
</feature>
<keyword evidence="5 11" id="KW-0863">Zinc-finger</keyword>
<dbReference type="GO" id="GO:0009408">
    <property type="term" value="P:response to heat"/>
    <property type="evidence" value="ECO:0007669"/>
    <property type="project" value="InterPro"/>
</dbReference>
<dbReference type="Proteomes" id="UP000886881">
    <property type="component" value="Unassembled WGS sequence"/>
</dbReference>
<keyword evidence="6 11" id="KW-0862">Zinc</keyword>
<dbReference type="Gene3D" id="1.10.287.110">
    <property type="entry name" value="DnaJ domain"/>
    <property type="match status" value="1"/>
</dbReference>
<evidence type="ECO:0000256" key="12">
    <source>
        <dbReference type="PROSITE-ProRule" id="PRU00546"/>
    </source>
</evidence>
<feature type="repeat" description="CXXCXGXG motif" evidence="11">
    <location>
        <begin position="204"/>
        <end position="211"/>
    </location>
</feature>
<evidence type="ECO:0000256" key="8">
    <source>
        <dbReference type="ARBA" id="ARBA00023186"/>
    </source>
</evidence>
<feature type="repeat" description="CXXCXGXG motif" evidence="11">
    <location>
        <begin position="178"/>
        <end position="185"/>
    </location>
</feature>
<comment type="subunit">
    <text evidence="11">Homodimer.</text>
</comment>
<accession>A0A9D1KHU9</accession>
<evidence type="ECO:0000256" key="1">
    <source>
        <dbReference type="ARBA" id="ARBA00022490"/>
    </source>
</evidence>
<dbReference type="GO" id="GO:0005737">
    <property type="term" value="C:cytoplasm"/>
    <property type="evidence" value="ECO:0007669"/>
    <property type="project" value="UniProtKB-SubCell"/>
</dbReference>
<keyword evidence="3 11" id="KW-0479">Metal-binding</keyword>
<dbReference type="PROSITE" id="PS50076">
    <property type="entry name" value="DNAJ_2"/>
    <property type="match status" value="1"/>
</dbReference>
<evidence type="ECO:0000259" key="13">
    <source>
        <dbReference type="PROSITE" id="PS50076"/>
    </source>
</evidence>
<dbReference type="PROSITE" id="PS00636">
    <property type="entry name" value="DNAJ_1"/>
    <property type="match status" value="1"/>
</dbReference>
<dbReference type="CDD" id="cd06257">
    <property type="entry name" value="DnaJ"/>
    <property type="match status" value="1"/>
</dbReference>
<evidence type="ECO:0000256" key="5">
    <source>
        <dbReference type="ARBA" id="ARBA00022771"/>
    </source>
</evidence>
<feature type="binding site" evidence="11">
    <location>
        <position position="218"/>
    </location>
    <ligand>
        <name>Zn(2+)</name>
        <dbReference type="ChEBI" id="CHEBI:29105"/>
        <label>1</label>
    </ligand>
</feature>
<keyword evidence="1 11" id="KW-0963">Cytoplasm</keyword>
<dbReference type="FunFam" id="2.10.230.10:FF:000002">
    <property type="entry name" value="Molecular chaperone DnaJ"/>
    <property type="match status" value="1"/>
</dbReference>
<comment type="caution">
    <text evidence="15">The sequence shown here is derived from an EMBL/GenBank/DDBJ whole genome shotgun (WGS) entry which is preliminary data.</text>
</comment>
<feature type="binding site" evidence="11">
    <location>
        <position position="164"/>
    </location>
    <ligand>
        <name>Zn(2+)</name>
        <dbReference type="ChEBI" id="CHEBI:29105"/>
        <label>1</label>
    </ligand>
</feature>
<dbReference type="GO" id="GO:0051082">
    <property type="term" value="F:unfolded protein binding"/>
    <property type="evidence" value="ECO:0007669"/>
    <property type="project" value="UniProtKB-UniRule"/>
</dbReference>
<dbReference type="InterPro" id="IPR036869">
    <property type="entry name" value="J_dom_sf"/>
</dbReference>
<dbReference type="CDD" id="cd10747">
    <property type="entry name" value="DnaJ_C"/>
    <property type="match status" value="1"/>
</dbReference>
<gene>
    <name evidence="11 15" type="primary">dnaJ</name>
    <name evidence="15" type="ORF">IAC35_02005</name>
</gene>